<organism evidence="1 2">
    <name type="scientific">Tremella mesenterica</name>
    <name type="common">Jelly fungus</name>
    <dbReference type="NCBI Taxonomy" id="5217"/>
    <lineage>
        <taxon>Eukaryota</taxon>
        <taxon>Fungi</taxon>
        <taxon>Dikarya</taxon>
        <taxon>Basidiomycota</taxon>
        <taxon>Agaricomycotina</taxon>
        <taxon>Tremellomycetes</taxon>
        <taxon>Tremellales</taxon>
        <taxon>Tremellaceae</taxon>
        <taxon>Tremella</taxon>
    </lineage>
</organism>
<dbReference type="EMBL" id="SDIL01000014">
    <property type="protein sequence ID" value="RXK40803.1"/>
    <property type="molecule type" value="Genomic_DNA"/>
</dbReference>
<evidence type="ECO:0000313" key="2">
    <source>
        <dbReference type="Proteomes" id="UP000289152"/>
    </source>
</evidence>
<name>A0A4Q1BS34_TREME</name>
<sequence>MPQRWSPHPTFNPNCSIDQALSLAGQLWSGVPGNDTNNTLAEEQAESLQLHMDLLSSLGRLNIPSDNGLDHALNQVETMKGTFQCYVGTGRDHVEETMGEINNGQMLARDLRLALLKTIDTRVVLTEGAALTETYGWYPPVAFLPLPQTLSFDEKERRTSKWRLFDERERVKRSIYHQRTLSKLRDTLYTDTRRFTDVEGYREELKHLTETVLQEYRSRDLQWPWIITDYVENSIDGLESWLHGAYRSDMERPAVGITEDKGWKELEIRTGRLCDAFNGVLSVPVPSHLAVRGDRR</sequence>
<keyword evidence="2" id="KW-1185">Reference proteome</keyword>
<reference evidence="1 2" key="1">
    <citation type="submission" date="2016-06" db="EMBL/GenBank/DDBJ databases">
        <title>Evolution of pathogenesis and genome organization in the Tremellales.</title>
        <authorList>
            <person name="Cuomo C."/>
            <person name="Litvintseva A."/>
            <person name="Heitman J."/>
            <person name="Chen Y."/>
            <person name="Sun S."/>
            <person name="Springer D."/>
            <person name="Dromer F."/>
            <person name="Young S."/>
            <person name="Zeng Q."/>
            <person name="Chapman S."/>
            <person name="Gujja S."/>
            <person name="Saif S."/>
            <person name="Birren B."/>
        </authorList>
    </citation>
    <scope>NUCLEOTIDE SEQUENCE [LARGE SCALE GENOMIC DNA]</scope>
    <source>
        <strain evidence="1 2">ATCC 28783</strain>
    </source>
</reference>
<comment type="caution">
    <text evidence="1">The sequence shown here is derived from an EMBL/GenBank/DDBJ whole genome shotgun (WGS) entry which is preliminary data.</text>
</comment>
<accession>A0A4Q1BS34</accession>
<dbReference type="AlphaFoldDB" id="A0A4Q1BS34"/>
<protein>
    <submittedName>
        <fullName evidence="1">Uncharacterized protein</fullName>
    </submittedName>
</protein>
<dbReference type="Proteomes" id="UP000289152">
    <property type="component" value="Unassembled WGS sequence"/>
</dbReference>
<proteinExistence type="predicted"/>
<evidence type="ECO:0000313" key="1">
    <source>
        <dbReference type="EMBL" id="RXK40803.1"/>
    </source>
</evidence>
<dbReference type="VEuPathDB" id="FungiDB:TREMEDRAFT_58321"/>
<dbReference type="InParanoid" id="A0A4Q1BS34"/>
<gene>
    <name evidence="1" type="ORF">M231_01862</name>
</gene>